<organism evidence="2">
    <name type="scientific">Kulikovia alborostrata</name>
    <dbReference type="NCBI Taxonomy" id="187796"/>
    <lineage>
        <taxon>Eukaryota</taxon>
        <taxon>Metazoa</taxon>
        <taxon>Spiralia</taxon>
        <taxon>Lophotrochozoa</taxon>
        <taxon>Nemertea</taxon>
        <taxon>Pilidiophora</taxon>
        <taxon>Heteronemertea</taxon>
        <taxon>Lineidae</taxon>
        <taxon>Kulikovia</taxon>
    </lineage>
</organism>
<dbReference type="GeneID" id="13435422"/>
<evidence type="ECO:0000256" key="1">
    <source>
        <dbReference type="SAM" id="Phobius"/>
    </source>
</evidence>
<dbReference type="AlphaFoldDB" id="I6MR64"/>
<geneLocation type="mitochondrion" evidence="2"/>
<dbReference type="EMBL" id="JN234382">
    <property type="protein sequence ID" value="AEM23542.1"/>
    <property type="molecule type" value="Genomic_DNA"/>
</dbReference>
<name>I6MR64_9BILA</name>
<sequence length="52" mass="6070">MPQLAPLSWVFLSVLLFFLIFAFCGLVWWWKKSYLGMGSLSEEGVSPLVWCW</sequence>
<reference evidence="2" key="1">
    <citation type="journal article" date="2011" name="J. Ocean Univ. China">
        <title>Complete mitochondrial genome of the nemertean Lineus alborostratus (Nemertea: Heteronemertea).</title>
        <authorList>
            <person name="Xu D."/>
            <person name="Chen H."/>
            <person name="Shi W."/>
            <person name="Sun S."/>
        </authorList>
    </citation>
    <scope>NUCLEOTIDE SEQUENCE</scope>
</reference>
<dbReference type="CTD" id="4509"/>
<feature type="transmembrane region" description="Helical" evidence="1">
    <location>
        <begin position="6"/>
        <end position="30"/>
    </location>
</feature>
<protein>
    <submittedName>
        <fullName evidence="2">ATP synthase F0 subunit 8</fullName>
    </submittedName>
</protein>
<proteinExistence type="predicted"/>
<keyword evidence="1" id="KW-1133">Transmembrane helix</keyword>
<dbReference type="RefSeq" id="YP_006576085.1">
    <property type="nucleotide sequence ID" value="NC_018356.1"/>
</dbReference>
<keyword evidence="1" id="KW-0812">Transmembrane</keyword>
<gene>
    <name evidence="2" type="primary">ATP8</name>
</gene>
<evidence type="ECO:0000313" key="2">
    <source>
        <dbReference type="EMBL" id="AEM23542.1"/>
    </source>
</evidence>
<accession>I6MR64</accession>
<keyword evidence="1" id="KW-0472">Membrane</keyword>
<keyword evidence="2" id="KW-0496">Mitochondrion</keyword>